<name>A0A9N9XHF0_DIABA</name>
<evidence type="ECO:0000313" key="1">
    <source>
        <dbReference type="EMBL" id="CAG9836440.1"/>
    </source>
</evidence>
<reference evidence="1" key="1">
    <citation type="submission" date="2022-01" db="EMBL/GenBank/DDBJ databases">
        <authorList>
            <person name="King R."/>
        </authorList>
    </citation>
    <scope>NUCLEOTIDE SEQUENCE</scope>
</reference>
<protein>
    <submittedName>
        <fullName evidence="1">Uncharacterized protein</fullName>
    </submittedName>
</protein>
<dbReference type="AlphaFoldDB" id="A0A9N9XHF0"/>
<dbReference type="Gene3D" id="2.60.40.1500">
    <property type="entry name" value="Glycosyl hydrolase domain, family 39"/>
    <property type="match status" value="1"/>
</dbReference>
<sequence>MGSPVFPDTSQRKKMRQVEAPLRLFSPTDLKRTYLQLDLTLNMPSVHLIQVCSKSDTLPKRLENLNLEAPVPDTLRLGRHFLILQR</sequence>
<evidence type="ECO:0000313" key="2">
    <source>
        <dbReference type="Proteomes" id="UP001153709"/>
    </source>
</evidence>
<dbReference type="SUPFAM" id="SSF51011">
    <property type="entry name" value="Glycosyl hydrolase domain"/>
    <property type="match status" value="1"/>
</dbReference>
<accession>A0A9N9XHF0</accession>
<proteinExistence type="predicted"/>
<organism evidence="1 2">
    <name type="scientific">Diabrotica balteata</name>
    <name type="common">Banded cucumber beetle</name>
    <dbReference type="NCBI Taxonomy" id="107213"/>
    <lineage>
        <taxon>Eukaryota</taxon>
        <taxon>Metazoa</taxon>
        <taxon>Ecdysozoa</taxon>
        <taxon>Arthropoda</taxon>
        <taxon>Hexapoda</taxon>
        <taxon>Insecta</taxon>
        <taxon>Pterygota</taxon>
        <taxon>Neoptera</taxon>
        <taxon>Endopterygota</taxon>
        <taxon>Coleoptera</taxon>
        <taxon>Polyphaga</taxon>
        <taxon>Cucujiformia</taxon>
        <taxon>Chrysomeloidea</taxon>
        <taxon>Chrysomelidae</taxon>
        <taxon>Galerucinae</taxon>
        <taxon>Diabroticina</taxon>
        <taxon>Diabroticites</taxon>
        <taxon>Diabrotica</taxon>
    </lineage>
</organism>
<dbReference type="EMBL" id="OU898281">
    <property type="protein sequence ID" value="CAG9836440.1"/>
    <property type="molecule type" value="Genomic_DNA"/>
</dbReference>
<dbReference type="Proteomes" id="UP001153709">
    <property type="component" value="Chromosome 6"/>
</dbReference>
<keyword evidence="2" id="KW-1185">Reference proteome</keyword>
<gene>
    <name evidence="1" type="ORF">DIABBA_LOCUS9527</name>
</gene>